<feature type="repeat" description="TPR" evidence="1">
    <location>
        <begin position="52"/>
        <end position="85"/>
    </location>
</feature>
<protein>
    <submittedName>
        <fullName evidence="2">Tetratricopeptide repeat protein</fullName>
    </submittedName>
</protein>
<dbReference type="InterPro" id="IPR037919">
    <property type="entry name" value="OGT"/>
</dbReference>
<dbReference type="Gene3D" id="3.40.50.300">
    <property type="entry name" value="P-loop containing nucleotide triphosphate hydrolases"/>
    <property type="match status" value="1"/>
</dbReference>
<dbReference type="Pfam" id="PF14559">
    <property type="entry name" value="TPR_19"/>
    <property type="match status" value="1"/>
</dbReference>
<dbReference type="Pfam" id="PF13432">
    <property type="entry name" value="TPR_16"/>
    <property type="match status" value="2"/>
</dbReference>
<sequence>MAAGDEDRALALWEAEATDPSCAIRLRERAVLARDVERARRWLAASATASPAEAKVAAGVAEMLAGEVPAALPLFKAALQLDPGSVTAQHHMARALFNLGRQEQALGMLQQVIGLAPDFLEARCSLAHVLRALARFDEAASQYQAVVRAAPGLHAAQFNLGVTELLRERPEAALAAFDQCLSLRPDDPEAWLNRGLSQHMAGAAAEAQASYRRVIALSPDSPTGHYYLGSLLNEQLRDAEAEHHLRRARELDPRDPDTAAELIGLLEQANRVDEARSLLPEALAAAPGHPRLLIEAAKISRRAADLEQARRALAQIQPQRLMPRDAQVYWFERGLLHDRAGECEAAISAFNNGHRLAARSPRRRGIDSGAFDRRLAALDTWLDENGAMLRRGFDEPLPPLPFSLVFLVGLPRSGTTLLDTVLDAQPGFAAIEEKPTVESVLQALPQPWLDGLLDLGAPEIARLRGQYVDLAQRFIPGATPRVVVDKLPLRFLDLPALRWLFPEAGILFVARHPFDVMLSNFMQQYVPTEAFIHFDSLDASARTCAALLARWRRMASDFRAPHHRLDYEHLVESPAQALEALGGWLDVVLDIGALDPARRLAGRGRIATNSYQQVAEPVYRRAIGRWKDYAAQLGPHLAPLADEASALGYPVRP</sequence>
<dbReference type="SMART" id="SM00028">
    <property type="entry name" value="TPR"/>
    <property type="match status" value="7"/>
</dbReference>
<keyword evidence="3" id="KW-1185">Reference proteome</keyword>
<comment type="caution">
    <text evidence="2">The sequence shown here is derived from an EMBL/GenBank/DDBJ whole genome shotgun (WGS) entry which is preliminary data.</text>
</comment>
<dbReference type="SUPFAM" id="SSF48452">
    <property type="entry name" value="TPR-like"/>
    <property type="match status" value="2"/>
</dbReference>
<evidence type="ECO:0000256" key="1">
    <source>
        <dbReference type="PROSITE-ProRule" id="PRU00339"/>
    </source>
</evidence>
<dbReference type="Proteomes" id="UP001431449">
    <property type="component" value="Unassembled WGS sequence"/>
</dbReference>
<evidence type="ECO:0000313" key="2">
    <source>
        <dbReference type="EMBL" id="MCK7592133.1"/>
    </source>
</evidence>
<keyword evidence="1" id="KW-0802">TPR repeat</keyword>
<proteinExistence type="predicted"/>
<feature type="repeat" description="TPR" evidence="1">
    <location>
        <begin position="154"/>
        <end position="187"/>
    </location>
</feature>
<dbReference type="InterPro" id="IPR027417">
    <property type="entry name" value="P-loop_NTPase"/>
</dbReference>
<dbReference type="PROSITE" id="PS50005">
    <property type="entry name" value="TPR"/>
    <property type="match status" value="3"/>
</dbReference>
<dbReference type="SUPFAM" id="SSF52540">
    <property type="entry name" value="P-loop containing nucleoside triphosphate hydrolases"/>
    <property type="match status" value="1"/>
</dbReference>
<reference evidence="2" key="1">
    <citation type="submission" date="2022-04" db="EMBL/GenBank/DDBJ databases">
        <title>Lysobacter sp. CAU 1642 isolated from sea sand.</title>
        <authorList>
            <person name="Kim W."/>
        </authorList>
    </citation>
    <scope>NUCLEOTIDE SEQUENCE</scope>
    <source>
        <strain evidence="2">CAU 1642</strain>
    </source>
</reference>
<dbReference type="InterPro" id="IPR011990">
    <property type="entry name" value="TPR-like_helical_dom_sf"/>
</dbReference>
<dbReference type="EMBL" id="JALNMH010000001">
    <property type="protein sequence ID" value="MCK7592133.1"/>
    <property type="molecule type" value="Genomic_DNA"/>
</dbReference>
<feature type="repeat" description="TPR" evidence="1">
    <location>
        <begin position="188"/>
        <end position="221"/>
    </location>
</feature>
<dbReference type="RefSeq" id="WP_248204105.1">
    <property type="nucleotide sequence ID" value="NZ_JALNMH010000001.1"/>
</dbReference>
<dbReference type="InterPro" id="IPR019734">
    <property type="entry name" value="TPR_rpt"/>
</dbReference>
<dbReference type="Gene3D" id="1.25.40.10">
    <property type="entry name" value="Tetratricopeptide repeat domain"/>
    <property type="match status" value="1"/>
</dbReference>
<dbReference type="Pfam" id="PF13469">
    <property type="entry name" value="Sulfotransfer_3"/>
    <property type="match status" value="1"/>
</dbReference>
<gene>
    <name evidence="2" type="ORF">M0G41_00445</name>
</gene>
<organism evidence="2 3">
    <name type="scientific">Pseudomarimonas salicorniae</name>
    <dbReference type="NCBI Taxonomy" id="2933270"/>
    <lineage>
        <taxon>Bacteria</taxon>
        <taxon>Pseudomonadati</taxon>
        <taxon>Pseudomonadota</taxon>
        <taxon>Gammaproteobacteria</taxon>
        <taxon>Lysobacterales</taxon>
        <taxon>Lysobacteraceae</taxon>
        <taxon>Pseudomarimonas</taxon>
    </lineage>
</organism>
<name>A0ABT0GC58_9GAMM</name>
<accession>A0ABT0GC58</accession>
<dbReference type="PANTHER" id="PTHR44366:SF1">
    <property type="entry name" value="UDP-N-ACETYLGLUCOSAMINE--PEPTIDE N-ACETYLGLUCOSAMINYLTRANSFERASE 110 KDA SUBUNIT"/>
    <property type="match status" value="1"/>
</dbReference>
<dbReference type="PANTHER" id="PTHR44366">
    <property type="entry name" value="UDP-N-ACETYLGLUCOSAMINE--PEPTIDE N-ACETYLGLUCOSAMINYLTRANSFERASE 110 KDA SUBUNIT"/>
    <property type="match status" value="1"/>
</dbReference>
<evidence type="ECO:0000313" key="3">
    <source>
        <dbReference type="Proteomes" id="UP001431449"/>
    </source>
</evidence>